<dbReference type="AlphaFoldDB" id="A0A655ZRB7"/>
<evidence type="ECO:0000313" key="1">
    <source>
        <dbReference type="EMBL" id="CSC73630.1"/>
    </source>
</evidence>
<gene>
    <name evidence="1" type="ORF">ERS013201_03411</name>
</gene>
<accession>A0A655ZRB7</accession>
<name>A0A655ZRB7_VIBCL</name>
<protein>
    <submittedName>
        <fullName evidence="1">Uncharacterized protein</fullName>
    </submittedName>
</protein>
<reference evidence="1 2" key="1">
    <citation type="submission" date="2015-07" db="EMBL/GenBank/DDBJ databases">
        <authorList>
            <consortium name="Pathogen Informatics"/>
        </authorList>
    </citation>
    <scope>NUCLEOTIDE SEQUENCE [LARGE SCALE GENOMIC DNA]</scope>
    <source>
        <strain evidence="1 2">A325</strain>
    </source>
</reference>
<proteinExistence type="predicted"/>
<dbReference type="EMBL" id="CWQJ01000030">
    <property type="protein sequence ID" value="CSC73630.1"/>
    <property type="molecule type" value="Genomic_DNA"/>
</dbReference>
<organism evidence="1 2">
    <name type="scientific">Vibrio cholerae</name>
    <dbReference type="NCBI Taxonomy" id="666"/>
    <lineage>
        <taxon>Bacteria</taxon>
        <taxon>Pseudomonadati</taxon>
        <taxon>Pseudomonadota</taxon>
        <taxon>Gammaproteobacteria</taxon>
        <taxon>Vibrionales</taxon>
        <taxon>Vibrionaceae</taxon>
        <taxon>Vibrio</taxon>
    </lineage>
</organism>
<sequence length="85" mass="9758">MVISIRSGNFRPLFSMLRHQPFSFVIGGCTGLRIFDWRLSFACSILLIPSIEILTTANQSIYFSNDGFTACRVKMIECLNIHFHR</sequence>
<dbReference type="PROSITE" id="PS51257">
    <property type="entry name" value="PROKAR_LIPOPROTEIN"/>
    <property type="match status" value="1"/>
</dbReference>
<dbReference type="Proteomes" id="UP000046067">
    <property type="component" value="Unassembled WGS sequence"/>
</dbReference>
<evidence type="ECO:0000313" key="2">
    <source>
        <dbReference type="Proteomes" id="UP000046067"/>
    </source>
</evidence>